<dbReference type="InterPro" id="IPR003317">
    <property type="entry name" value="Cyt-d_oxidase_su2"/>
</dbReference>
<evidence type="ECO:0000256" key="8">
    <source>
        <dbReference type="SAM" id="Phobius"/>
    </source>
</evidence>
<feature type="compositionally biased region" description="Basic and acidic residues" evidence="7">
    <location>
        <begin position="100"/>
        <end position="110"/>
    </location>
</feature>
<comment type="similarity">
    <text evidence="2">Belongs to the cytochrome ubiquinol oxidase subunit 2 family.</text>
</comment>
<dbReference type="GO" id="GO:0016682">
    <property type="term" value="F:oxidoreductase activity, acting on diphenols and related substances as donors, oxygen as acceptor"/>
    <property type="evidence" value="ECO:0007669"/>
    <property type="project" value="TreeGrafter"/>
</dbReference>
<dbReference type="PANTHER" id="PTHR43141">
    <property type="entry name" value="CYTOCHROME BD2 SUBUNIT II"/>
    <property type="match status" value="1"/>
</dbReference>
<evidence type="ECO:0000256" key="7">
    <source>
        <dbReference type="SAM" id="MobiDB-lite"/>
    </source>
</evidence>
<proteinExistence type="inferred from homology"/>
<keyword evidence="10" id="KW-1185">Reference proteome</keyword>
<feature type="transmembrane region" description="Helical" evidence="8">
    <location>
        <begin position="40"/>
        <end position="64"/>
    </location>
</feature>
<evidence type="ECO:0000256" key="5">
    <source>
        <dbReference type="ARBA" id="ARBA00022989"/>
    </source>
</evidence>
<protein>
    <submittedName>
        <fullName evidence="9">Bd-type cytochrome oxidase subunit II</fullName>
    </submittedName>
</protein>
<keyword evidence="3" id="KW-1003">Cell membrane</keyword>
<comment type="caution">
    <text evidence="9">The sequence shown here is derived from an EMBL/GenBank/DDBJ whole genome shotgun (WGS) entry which is preliminary data.</text>
</comment>
<accession>A0A495VER0</accession>
<dbReference type="PANTHER" id="PTHR43141:SF4">
    <property type="entry name" value="CYTOCHROME BD2 SUBUNIT II"/>
    <property type="match status" value="1"/>
</dbReference>
<dbReference type="AlphaFoldDB" id="A0A495VER0"/>
<evidence type="ECO:0000256" key="3">
    <source>
        <dbReference type="ARBA" id="ARBA00022475"/>
    </source>
</evidence>
<dbReference type="RefSeq" id="WP_211335148.1">
    <property type="nucleotide sequence ID" value="NZ_RBXL01000001.1"/>
</dbReference>
<evidence type="ECO:0000256" key="4">
    <source>
        <dbReference type="ARBA" id="ARBA00022692"/>
    </source>
</evidence>
<dbReference type="Proteomes" id="UP000274556">
    <property type="component" value="Unassembled WGS sequence"/>
</dbReference>
<reference evidence="9 10" key="1">
    <citation type="submission" date="2018-10" db="EMBL/GenBank/DDBJ databases">
        <title>Genomic Encyclopedia of Archaeal and Bacterial Type Strains, Phase II (KMG-II): from individual species to whole genera.</title>
        <authorList>
            <person name="Goeker M."/>
        </authorList>
    </citation>
    <scope>NUCLEOTIDE SEQUENCE [LARGE SCALE GENOMIC DNA]</scope>
    <source>
        <strain evidence="9 10">DSM 235</strain>
    </source>
</reference>
<evidence type="ECO:0000313" key="10">
    <source>
        <dbReference type="Proteomes" id="UP000274556"/>
    </source>
</evidence>
<evidence type="ECO:0000256" key="1">
    <source>
        <dbReference type="ARBA" id="ARBA00004651"/>
    </source>
</evidence>
<comment type="subcellular location">
    <subcellularLocation>
        <location evidence="1">Cell membrane</location>
        <topology evidence="1">Multi-pass membrane protein</topology>
    </subcellularLocation>
</comment>
<evidence type="ECO:0000313" key="9">
    <source>
        <dbReference type="EMBL" id="RKT47320.1"/>
    </source>
</evidence>
<evidence type="ECO:0000256" key="2">
    <source>
        <dbReference type="ARBA" id="ARBA00007543"/>
    </source>
</evidence>
<evidence type="ECO:0000256" key="6">
    <source>
        <dbReference type="ARBA" id="ARBA00023136"/>
    </source>
</evidence>
<dbReference type="GO" id="GO:0005886">
    <property type="term" value="C:plasma membrane"/>
    <property type="evidence" value="ECO:0007669"/>
    <property type="project" value="UniProtKB-SubCell"/>
</dbReference>
<sequence>MLLDGFDLGGGVLFALNRNEAHRRQMMGAIAPVWDGNETWLVIIGTVLFGAFPVVYAIFLSAFYPARCRCRHRIPDEPILPCTSDRPEATSASPPADPLRSWDVDSRKSP</sequence>
<dbReference type="GO" id="GO:0009055">
    <property type="term" value="F:electron transfer activity"/>
    <property type="evidence" value="ECO:0007669"/>
    <property type="project" value="TreeGrafter"/>
</dbReference>
<gene>
    <name evidence="9" type="ORF">BDD21_4886</name>
</gene>
<organism evidence="9 10">
    <name type="scientific">Thiocapsa rosea</name>
    <dbReference type="NCBI Taxonomy" id="69360"/>
    <lineage>
        <taxon>Bacteria</taxon>
        <taxon>Pseudomonadati</taxon>
        <taxon>Pseudomonadota</taxon>
        <taxon>Gammaproteobacteria</taxon>
        <taxon>Chromatiales</taxon>
        <taxon>Chromatiaceae</taxon>
        <taxon>Thiocapsa</taxon>
    </lineage>
</organism>
<dbReference type="Pfam" id="PF02322">
    <property type="entry name" value="Cyt_bd_oxida_II"/>
    <property type="match status" value="1"/>
</dbReference>
<dbReference type="GO" id="GO:0070069">
    <property type="term" value="C:cytochrome complex"/>
    <property type="evidence" value="ECO:0007669"/>
    <property type="project" value="TreeGrafter"/>
</dbReference>
<name>A0A495VER0_9GAMM</name>
<keyword evidence="5 8" id="KW-1133">Transmembrane helix</keyword>
<feature type="region of interest" description="Disordered" evidence="7">
    <location>
        <begin position="78"/>
        <end position="110"/>
    </location>
</feature>
<keyword evidence="4 8" id="KW-0812">Transmembrane</keyword>
<dbReference type="GO" id="GO:0019646">
    <property type="term" value="P:aerobic electron transport chain"/>
    <property type="evidence" value="ECO:0007669"/>
    <property type="project" value="TreeGrafter"/>
</dbReference>
<keyword evidence="6 8" id="KW-0472">Membrane</keyword>
<dbReference type="EMBL" id="RBXL01000001">
    <property type="protein sequence ID" value="RKT47320.1"/>
    <property type="molecule type" value="Genomic_DNA"/>
</dbReference>